<protein>
    <recommendedName>
        <fullName evidence="4">DUF4355 domain-containing protein</fullName>
    </recommendedName>
</protein>
<dbReference type="STRING" id="1121291.SAMN02745134_00261"/>
<sequence>MKDFYWMHKPMMAADSGLEGGAGSGDGQDPKPKDQEGTDPKPDPPADPKPNEPVSQVEELPKTKEELEKYLQRESDKRVSGALKTAQEKWAKEYEQKLETEKKEAERLAKMTAAEKEKAIFEKQKGDLAKKEQEIALKEMKFEAVKILSDKKLPVSFVDMLATNDADKTKENIDNFEKAFKAALSQAVDERIKASSTAPKTGSTVDLSKELETLRAKASRTGKMEDRVAYAKMKQKIEQAKINEK</sequence>
<feature type="compositionally biased region" description="Basic and acidic residues" evidence="1">
    <location>
        <begin position="28"/>
        <end position="50"/>
    </location>
</feature>
<dbReference type="Proteomes" id="UP000192468">
    <property type="component" value="Unassembled WGS sequence"/>
</dbReference>
<dbReference type="Pfam" id="PF14265">
    <property type="entry name" value="DUF4355"/>
    <property type="match status" value="1"/>
</dbReference>
<dbReference type="RefSeq" id="WP_084113466.1">
    <property type="nucleotide sequence ID" value="NZ_FWXH01000002.1"/>
</dbReference>
<organism evidence="2 3">
    <name type="scientific">Clostridium acidisoli DSM 12555</name>
    <dbReference type="NCBI Taxonomy" id="1121291"/>
    <lineage>
        <taxon>Bacteria</taxon>
        <taxon>Bacillati</taxon>
        <taxon>Bacillota</taxon>
        <taxon>Clostridia</taxon>
        <taxon>Eubacteriales</taxon>
        <taxon>Clostridiaceae</taxon>
        <taxon>Clostridium</taxon>
    </lineage>
</organism>
<dbReference type="InterPro" id="IPR025580">
    <property type="entry name" value="Gp46"/>
</dbReference>
<feature type="compositionally biased region" description="Basic and acidic residues" evidence="1">
    <location>
        <begin position="59"/>
        <end position="79"/>
    </location>
</feature>
<reference evidence="2 3" key="1">
    <citation type="submission" date="2017-04" db="EMBL/GenBank/DDBJ databases">
        <authorList>
            <person name="Afonso C.L."/>
            <person name="Miller P.J."/>
            <person name="Scott M.A."/>
            <person name="Spackman E."/>
            <person name="Goraichik I."/>
            <person name="Dimitrov K.M."/>
            <person name="Suarez D.L."/>
            <person name="Swayne D.E."/>
        </authorList>
    </citation>
    <scope>NUCLEOTIDE SEQUENCE [LARGE SCALE GENOMIC DNA]</scope>
    <source>
        <strain evidence="2 3">DSM 12555</strain>
    </source>
</reference>
<dbReference type="EMBL" id="FWXH01000002">
    <property type="protein sequence ID" value="SMC17216.1"/>
    <property type="molecule type" value="Genomic_DNA"/>
</dbReference>
<accession>A0A1W1WZQ4</accession>
<evidence type="ECO:0000313" key="3">
    <source>
        <dbReference type="Proteomes" id="UP000192468"/>
    </source>
</evidence>
<evidence type="ECO:0000256" key="1">
    <source>
        <dbReference type="SAM" id="MobiDB-lite"/>
    </source>
</evidence>
<name>A0A1W1WZQ4_9CLOT</name>
<dbReference type="AlphaFoldDB" id="A0A1W1WZQ4"/>
<feature type="region of interest" description="Disordered" evidence="1">
    <location>
        <begin position="1"/>
        <end position="89"/>
    </location>
</feature>
<evidence type="ECO:0000313" key="2">
    <source>
        <dbReference type="EMBL" id="SMC17216.1"/>
    </source>
</evidence>
<evidence type="ECO:0008006" key="4">
    <source>
        <dbReference type="Google" id="ProtNLM"/>
    </source>
</evidence>
<proteinExistence type="predicted"/>
<gene>
    <name evidence="2" type="ORF">SAMN02745134_00261</name>
</gene>
<keyword evidence="3" id="KW-1185">Reference proteome</keyword>